<reference evidence="1 2" key="1">
    <citation type="submission" date="2017-10" db="EMBL/GenBank/DDBJ databases">
        <title>Comparative genomics in systemic dimorphic fungi from Ajellomycetaceae.</title>
        <authorList>
            <person name="Munoz J.F."/>
            <person name="Mcewen J.G."/>
            <person name="Clay O.K."/>
            <person name="Cuomo C.A."/>
        </authorList>
    </citation>
    <scope>NUCLEOTIDE SEQUENCE [LARGE SCALE GENOMIC DNA]</scope>
    <source>
        <strain evidence="1 2">UAMH5409</strain>
    </source>
</reference>
<gene>
    <name evidence="1" type="ORF">AJ79_10148</name>
</gene>
<name>A0A2B7WFA7_9EURO</name>
<organism evidence="1 2">
    <name type="scientific">Helicocarpus griseus UAMH5409</name>
    <dbReference type="NCBI Taxonomy" id="1447875"/>
    <lineage>
        <taxon>Eukaryota</taxon>
        <taxon>Fungi</taxon>
        <taxon>Dikarya</taxon>
        <taxon>Ascomycota</taxon>
        <taxon>Pezizomycotina</taxon>
        <taxon>Eurotiomycetes</taxon>
        <taxon>Eurotiomycetidae</taxon>
        <taxon>Onygenales</taxon>
        <taxon>Ajellomycetaceae</taxon>
        <taxon>Helicocarpus</taxon>
    </lineage>
</organism>
<sequence length="231" mass="26247">MSLRRRSSRPRERRQGNIQRSVEVVAANIIENALLDIIESFVRSPPRKPIPPEVSNLLDQMMNAFIQPRIESASTLDEVPCWSKQPSTLTQAPAGYASHFHHRILYDQAYADLYTLTTDPDTPVDNNNSSDEDLDEFGHSLMGRGDPFFRNAHILNMAFHYSRLPLNYSVTFTPPDEVLVANLLVRIICNGDRKALEELASMLSTSNNRLFDVEQLLRRCALHSGRSPWQA</sequence>
<evidence type="ECO:0000313" key="2">
    <source>
        <dbReference type="Proteomes" id="UP000223968"/>
    </source>
</evidence>
<keyword evidence="2" id="KW-1185">Reference proteome</keyword>
<dbReference type="Proteomes" id="UP000223968">
    <property type="component" value="Unassembled WGS sequence"/>
</dbReference>
<accession>A0A2B7WFA7</accession>
<comment type="caution">
    <text evidence="1">The sequence shown here is derived from an EMBL/GenBank/DDBJ whole genome shotgun (WGS) entry which is preliminary data.</text>
</comment>
<dbReference type="AlphaFoldDB" id="A0A2B7WFA7"/>
<protein>
    <submittedName>
        <fullName evidence="1">Uncharacterized protein</fullName>
    </submittedName>
</protein>
<proteinExistence type="predicted"/>
<dbReference type="EMBL" id="PDNB01000367">
    <property type="protein sequence ID" value="PGG95282.1"/>
    <property type="molecule type" value="Genomic_DNA"/>
</dbReference>
<evidence type="ECO:0000313" key="1">
    <source>
        <dbReference type="EMBL" id="PGG95282.1"/>
    </source>
</evidence>